<dbReference type="OrthoDB" id="9804503at2"/>
<keyword evidence="7" id="KW-0349">Heme</keyword>
<feature type="transmembrane region" description="Helical" evidence="19">
    <location>
        <begin position="163"/>
        <end position="185"/>
    </location>
</feature>
<gene>
    <name evidence="21" type="ORF">FB554_1042</name>
</gene>
<protein>
    <recommendedName>
        <fullName evidence="4">Cytochrome bc1 complex cytochrome b subunit</fullName>
        <ecNumber evidence="3">7.1.1.8</ecNumber>
    </recommendedName>
    <alternativeName>
        <fullName evidence="17">Cytochrome bc1 reductase complex subunit QcrB</fullName>
    </alternativeName>
</protein>
<feature type="compositionally biased region" description="Basic and acidic residues" evidence="18">
    <location>
        <begin position="587"/>
        <end position="612"/>
    </location>
</feature>
<evidence type="ECO:0000256" key="19">
    <source>
        <dbReference type="SAM" id="Phobius"/>
    </source>
</evidence>
<feature type="region of interest" description="Disordered" evidence="18">
    <location>
        <begin position="1"/>
        <end position="37"/>
    </location>
</feature>
<accession>A0A542XAP3</accession>
<evidence type="ECO:0000256" key="12">
    <source>
        <dbReference type="ARBA" id="ARBA00022982"/>
    </source>
</evidence>
<keyword evidence="8" id="KW-0679">Respiratory chain</keyword>
<dbReference type="GO" id="GO:0016491">
    <property type="term" value="F:oxidoreductase activity"/>
    <property type="evidence" value="ECO:0007669"/>
    <property type="project" value="InterPro"/>
</dbReference>
<feature type="transmembrane region" description="Helical" evidence="19">
    <location>
        <begin position="197"/>
        <end position="221"/>
    </location>
</feature>
<comment type="catalytic activity">
    <reaction evidence="16">
        <text>a quinol + 2 Fe(III)-[cytochrome c](out) = a quinone + 2 Fe(II)-[cytochrome c](out) + 2 H(+)(out)</text>
        <dbReference type="Rhea" id="RHEA:11484"/>
        <dbReference type="Rhea" id="RHEA-COMP:10350"/>
        <dbReference type="Rhea" id="RHEA-COMP:14399"/>
        <dbReference type="ChEBI" id="CHEBI:15378"/>
        <dbReference type="ChEBI" id="CHEBI:24646"/>
        <dbReference type="ChEBI" id="CHEBI:29033"/>
        <dbReference type="ChEBI" id="CHEBI:29034"/>
        <dbReference type="ChEBI" id="CHEBI:132124"/>
        <dbReference type="EC" id="7.1.1.8"/>
    </reaction>
</comment>
<comment type="subcellular location">
    <subcellularLocation>
        <location evidence="2">Cell membrane</location>
        <topology evidence="2">Multi-pass membrane protein</topology>
    </subcellularLocation>
</comment>
<evidence type="ECO:0000256" key="17">
    <source>
        <dbReference type="ARBA" id="ARBA00029568"/>
    </source>
</evidence>
<evidence type="ECO:0000313" key="22">
    <source>
        <dbReference type="Proteomes" id="UP000318336"/>
    </source>
</evidence>
<feature type="region of interest" description="Disordered" evidence="18">
    <location>
        <begin position="551"/>
        <end position="612"/>
    </location>
</feature>
<keyword evidence="22" id="KW-1185">Reference proteome</keyword>
<evidence type="ECO:0000259" key="20">
    <source>
        <dbReference type="PROSITE" id="PS51002"/>
    </source>
</evidence>
<evidence type="ECO:0000313" key="21">
    <source>
        <dbReference type="EMBL" id="TQL32909.1"/>
    </source>
</evidence>
<keyword evidence="13 19" id="KW-1133">Transmembrane helix</keyword>
<dbReference type="Gene3D" id="1.20.810.10">
    <property type="entry name" value="Cytochrome Bc1 Complex, Chain C"/>
    <property type="match status" value="1"/>
</dbReference>
<dbReference type="SUPFAM" id="SSF81342">
    <property type="entry name" value="Transmembrane di-heme cytochromes"/>
    <property type="match status" value="1"/>
</dbReference>
<keyword evidence="9 19" id="KW-0812">Transmembrane</keyword>
<dbReference type="AlphaFoldDB" id="A0A542XAP3"/>
<dbReference type="EC" id="7.1.1.8" evidence="3"/>
<keyword evidence="11" id="KW-1278">Translocase</keyword>
<evidence type="ECO:0000256" key="8">
    <source>
        <dbReference type="ARBA" id="ARBA00022660"/>
    </source>
</evidence>
<proteinExistence type="predicted"/>
<evidence type="ECO:0000256" key="7">
    <source>
        <dbReference type="ARBA" id="ARBA00022617"/>
    </source>
</evidence>
<dbReference type="PANTHER" id="PTHR19271:SF16">
    <property type="entry name" value="CYTOCHROME B"/>
    <property type="match status" value="1"/>
</dbReference>
<feature type="transmembrane region" description="Helical" evidence="19">
    <location>
        <begin position="69"/>
        <end position="89"/>
    </location>
</feature>
<dbReference type="InterPro" id="IPR016174">
    <property type="entry name" value="Di-haem_cyt_TM"/>
</dbReference>
<dbReference type="GO" id="GO:0005886">
    <property type="term" value="C:plasma membrane"/>
    <property type="evidence" value="ECO:0007669"/>
    <property type="project" value="UniProtKB-SubCell"/>
</dbReference>
<evidence type="ECO:0000256" key="15">
    <source>
        <dbReference type="ARBA" id="ARBA00023136"/>
    </source>
</evidence>
<name>A0A542XAP3_9MICO</name>
<dbReference type="PANTHER" id="PTHR19271">
    <property type="entry name" value="CYTOCHROME B"/>
    <property type="match status" value="1"/>
</dbReference>
<organism evidence="21 22">
    <name type="scientific">Barrientosiimonas humi</name>
    <dbReference type="NCBI Taxonomy" id="999931"/>
    <lineage>
        <taxon>Bacteria</taxon>
        <taxon>Bacillati</taxon>
        <taxon>Actinomycetota</taxon>
        <taxon>Actinomycetes</taxon>
        <taxon>Micrococcales</taxon>
        <taxon>Dermacoccaceae</taxon>
        <taxon>Barrientosiimonas</taxon>
    </lineage>
</organism>
<sequence length="612" mass="67732">MSTAADPSTPRRGASALRDDDERGPVKRSGGPVAGLGNWVDERTGGAKGGRYLLKKVFPDHWSFMLGEVAMYSLVILLITGTFLTFWFVPSLGHTTYDGSYEPLRGIEMSEAYASTVRISHDIRGGLIIRQIHHWSALLFIVSIMLHMCRVFFTGAFRKPREINWVIGVNLLMLSMVEGFAGYSLPDDLLSGTGLRAAEGFMLSIPVVGSYISYLVFGGAFPGEMIIPRLFTVHVLLLPAIIVGLFTAHIILVMVHKHTQYPGPGRTEKNVVGFPMMPVYAAKAGGFFFIVFGITALIAGLVQINPIWAYGPYEPTQVTAGSQPDWYMGFADGALRLLPGFLEFEIFGTTWSFNIFLGAILLIPVMFTIAGAYPFLEAWVTGDKREHHILDRPRNRPVRTGLGMAAITFYAVNFIAAGNDIMAIKLGLSINDITNVLRVLLLVGPILVFMLTKRLCLSLQRRDRDLVLHGRETGRIIRTAEGRFFEAHEPLNEYERWPLVAYQSWRPIESLPGQDANGVSAGTARKDKTREALSRFFFTDRIEAVTPAELAAAQHHGDEHESLESSELETSAVEHSRAHGGELGFEGELHGGAEEVREGTAYDHQTQRADRH</sequence>
<keyword evidence="14" id="KW-0408">Iron</keyword>
<dbReference type="GO" id="GO:0022904">
    <property type="term" value="P:respiratory electron transport chain"/>
    <property type="evidence" value="ECO:0007669"/>
    <property type="project" value="InterPro"/>
</dbReference>
<dbReference type="FunFam" id="1.20.810.10:FF:000007">
    <property type="entry name" value="Ubiquinol-cytochrome C reductase B subunit"/>
    <property type="match status" value="1"/>
</dbReference>
<evidence type="ECO:0000256" key="18">
    <source>
        <dbReference type="SAM" id="MobiDB-lite"/>
    </source>
</evidence>
<dbReference type="PROSITE" id="PS51002">
    <property type="entry name" value="CYTB_NTER"/>
    <property type="match status" value="1"/>
</dbReference>
<feature type="transmembrane region" description="Helical" evidence="19">
    <location>
        <begin position="137"/>
        <end position="157"/>
    </location>
</feature>
<keyword evidence="10" id="KW-0479">Metal-binding</keyword>
<evidence type="ECO:0000256" key="9">
    <source>
        <dbReference type="ARBA" id="ARBA00022692"/>
    </source>
</evidence>
<evidence type="ECO:0000256" key="14">
    <source>
        <dbReference type="ARBA" id="ARBA00023004"/>
    </source>
</evidence>
<feature type="transmembrane region" description="Helical" evidence="19">
    <location>
        <begin position="233"/>
        <end position="255"/>
    </location>
</feature>
<keyword evidence="12" id="KW-0249">Electron transport</keyword>
<feature type="transmembrane region" description="Helical" evidence="19">
    <location>
        <begin position="284"/>
        <end position="304"/>
    </location>
</feature>
<evidence type="ECO:0000256" key="16">
    <source>
        <dbReference type="ARBA" id="ARBA00029351"/>
    </source>
</evidence>
<evidence type="ECO:0000256" key="2">
    <source>
        <dbReference type="ARBA" id="ARBA00004651"/>
    </source>
</evidence>
<dbReference type="InterPro" id="IPR005797">
    <property type="entry name" value="Cyt_b/b6_N"/>
</dbReference>
<evidence type="ECO:0000256" key="6">
    <source>
        <dbReference type="ARBA" id="ARBA00022475"/>
    </source>
</evidence>
<dbReference type="RefSeq" id="WP_142004996.1">
    <property type="nucleotide sequence ID" value="NZ_CAJTBP010000001.1"/>
</dbReference>
<dbReference type="Proteomes" id="UP000318336">
    <property type="component" value="Unassembled WGS sequence"/>
</dbReference>
<feature type="domain" description="Cytochrome b/b6 N-terminal region profile" evidence="20">
    <location>
        <begin position="36"/>
        <end position="262"/>
    </location>
</feature>
<comment type="cofactor">
    <cofactor evidence="1">
        <name>heme</name>
        <dbReference type="ChEBI" id="CHEBI:30413"/>
    </cofactor>
</comment>
<evidence type="ECO:0000256" key="13">
    <source>
        <dbReference type="ARBA" id="ARBA00022989"/>
    </source>
</evidence>
<dbReference type="InterPro" id="IPR027387">
    <property type="entry name" value="Cytb/b6-like_sf"/>
</dbReference>
<evidence type="ECO:0000256" key="3">
    <source>
        <dbReference type="ARBA" id="ARBA00012951"/>
    </source>
</evidence>
<evidence type="ECO:0000256" key="4">
    <source>
        <dbReference type="ARBA" id="ARBA00016116"/>
    </source>
</evidence>
<keyword evidence="5" id="KW-0813">Transport</keyword>
<dbReference type="GO" id="GO:0008121">
    <property type="term" value="F:quinol-cytochrome-c reductase activity"/>
    <property type="evidence" value="ECO:0007669"/>
    <property type="project" value="UniProtKB-EC"/>
</dbReference>
<reference evidence="21 22" key="1">
    <citation type="submission" date="2019-06" db="EMBL/GenBank/DDBJ databases">
        <title>Sequencing the genomes of 1000 actinobacteria strains.</title>
        <authorList>
            <person name="Klenk H.-P."/>
        </authorList>
    </citation>
    <scope>NUCLEOTIDE SEQUENCE [LARGE SCALE GENOMIC DNA]</scope>
    <source>
        <strain evidence="21 22">DSM 24617</strain>
    </source>
</reference>
<dbReference type="GO" id="GO:0046872">
    <property type="term" value="F:metal ion binding"/>
    <property type="evidence" value="ECO:0007669"/>
    <property type="project" value="UniProtKB-KW"/>
</dbReference>
<keyword evidence="6" id="KW-1003">Cell membrane</keyword>
<evidence type="ECO:0000256" key="10">
    <source>
        <dbReference type="ARBA" id="ARBA00022723"/>
    </source>
</evidence>
<evidence type="ECO:0000256" key="5">
    <source>
        <dbReference type="ARBA" id="ARBA00022448"/>
    </source>
</evidence>
<dbReference type="EMBL" id="VFOK01000001">
    <property type="protein sequence ID" value="TQL32909.1"/>
    <property type="molecule type" value="Genomic_DNA"/>
</dbReference>
<feature type="transmembrane region" description="Helical" evidence="19">
    <location>
        <begin position="436"/>
        <end position="452"/>
    </location>
</feature>
<evidence type="ECO:0000256" key="1">
    <source>
        <dbReference type="ARBA" id="ARBA00001971"/>
    </source>
</evidence>
<dbReference type="Pfam" id="PF13631">
    <property type="entry name" value="Cytochrom_B_N_2"/>
    <property type="match status" value="1"/>
</dbReference>
<feature type="transmembrane region" description="Helical" evidence="19">
    <location>
        <begin position="351"/>
        <end position="376"/>
    </location>
</feature>
<comment type="caution">
    <text evidence="21">The sequence shown here is derived from an EMBL/GenBank/DDBJ whole genome shotgun (WGS) entry which is preliminary data.</text>
</comment>
<evidence type="ECO:0000256" key="11">
    <source>
        <dbReference type="ARBA" id="ARBA00022967"/>
    </source>
</evidence>
<keyword evidence="15 19" id="KW-0472">Membrane</keyword>